<evidence type="ECO:0000256" key="1">
    <source>
        <dbReference type="SAM" id="MobiDB-lite"/>
    </source>
</evidence>
<protein>
    <submittedName>
        <fullName evidence="2">Uncharacterized protein</fullName>
    </submittedName>
</protein>
<dbReference type="AlphaFoldDB" id="A0A8J5V8H1"/>
<comment type="caution">
    <text evidence="2">The sequence shown here is derived from an EMBL/GenBank/DDBJ whole genome shotgun (WGS) entry which is preliminary data.</text>
</comment>
<name>A0A8J5V8H1_ZIZPA</name>
<proteinExistence type="predicted"/>
<gene>
    <name evidence="2" type="ORF">GUJ93_ZPchr0025g2902</name>
</gene>
<feature type="region of interest" description="Disordered" evidence="1">
    <location>
        <begin position="52"/>
        <end position="71"/>
    </location>
</feature>
<feature type="compositionally biased region" description="Basic and acidic residues" evidence="1">
    <location>
        <begin position="60"/>
        <end position="71"/>
    </location>
</feature>
<dbReference type="EMBL" id="JAAALK010002058">
    <property type="protein sequence ID" value="KAG8037909.1"/>
    <property type="molecule type" value="Genomic_DNA"/>
</dbReference>
<reference evidence="2" key="1">
    <citation type="journal article" date="2021" name="bioRxiv">
        <title>Whole Genome Assembly and Annotation of Northern Wild Rice, Zizania palustris L., Supports a Whole Genome Duplication in the Zizania Genus.</title>
        <authorList>
            <person name="Haas M."/>
            <person name="Kono T."/>
            <person name="Macchietto M."/>
            <person name="Millas R."/>
            <person name="McGilp L."/>
            <person name="Shao M."/>
            <person name="Duquette J."/>
            <person name="Hirsch C.N."/>
            <person name="Kimball J."/>
        </authorList>
    </citation>
    <scope>NUCLEOTIDE SEQUENCE</scope>
    <source>
        <tissue evidence="2">Fresh leaf tissue</tissue>
    </source>
</reference>
<dbReference type="PROSITE" id="PS51257">
    <property type="entry name" value="PROKAR_LIPOPROTEIN"/>
    <property type="match status" value="1"/>
</dbReference>
<keyword evidence="3" id="KW-1185">Reference proteome</keyword>
<evidence type="ECO:0000313" key="2">
    <source>
        <dbReference type="EMBL" id="KAG8037909.1"/>
    </source>
</evidence>
<dbReference type="Proteomes" id="UP000729402">
    <property type="component" value="Unassembled WGS sequence"/>
</dbReference>
<accession>A0A8J5V8H1</accession>
<organism evidence="2 3">
    <name type="scientific">Zizania palustris</name>
    <name type="common">Northern wild rice</name>
    <dbReference type="NCBI Taxonomy" id="103762"/>
    <lineage>
        <taxon>Eukaryota</taxon>
        <taxon>Viridiplantae</taxon>
        <taxon>Streptophyta</taxon>
        <taxon>Embryophyta</taxon>
        <taxon>Tracheophyta</taxon>
        <taxon>Spermatophyta</taxon>
        <taxon>Magnoliopsida</taxon>
        <taxon>Liliopsida</taxon>
        <taxon>Poales</taxon>
        <taxon>Poaceae</taxon>
        <taxon>BOP clade</taxon>
        <taxon>Oryzoideae</taxon>
        <taxon>Oryzeae</taxon>
        <taxon>Zizaniinae</taxon>
        <taxon>Zizania</taxon>
    </lineage>
</organism>
<sequence length="71" mass="7467">MLVRSNLSAQMYSSSSSSLMSLSCRNLSNAATFQSDGSAVAVDCAPVPDAIMSPPTRAPIEQETRTKQAAM</sequence>
<reference evidence="2" key="2">
    <citation type="submission" date="2021-02" db="EMBL/GenBank/DDBJ databases">
        <authorList>
            <person name="Kimball J.A."/>
            <person name="Haas M.W."/>
            <person name="Macchietto M."/>
            <person name="Kono T."/>
            <person name="Duquette J."/>
            <person name="Shao M."/>
        </authorList>
    </citation>
    <scope>NUCLEOTIDE SEQUENCE</scope>
    <source>
        <tissue evidence="2">Fresh leaf tissue</tissue>
    </source>
</reference>
<evidence type="ECO:0000313" key="3">
    <source>
        <dbReference type="Proteomes" id="UP000729402"/>
    </source>
</evidence>